<dbReference type="AlphaFoldDB" id="A0AAW1KU98"/>
<protein>
    <recommendedName>
        <fullName evidence="7">Apple domain-containing protein</fullName>
    </recommendedName>
</protein>
<dbReference type="Gene3D" id="2.90.10.30">
    <property type="match status" value="1"/>
</dbReference>
<reference evidence="8" key="1">
    <citation type="submission" date="2024-03" db="EMBL/GenBank/DDBJ databases">
        <title>WGS assembly of Saponaria officinalis var. Norfolk2.</title>
        <authorList>
            <person name="Jenkins J."/>
            <person name="Shu S."/>
            <person name="Grimwood J."/>
            <person name="Barry K."/>
            <person name="Goodstein D."/>
            <person name="Schmutz J."/>
            <person name="Leebens-Mack J."/>
            <person name="Osbourn A."/>
        </authorList>
    </citation>
    <scope>NUCLEOTIDE SEQUENCE [LARGE SCALE GENOMIC DNA]</scope>
    <source>
        <strain evidence="8">JIC</strain>
    </source>
</reference>
<evidence type="ECO:0000256" key="2">
    <source>
        <dbReference type="ARBA" id="ARBA00022729"/>
    </source>
</evidence>
<keyword evidence="5" id="KW-0812">Transmembrane</keyword>
<dbReference type="Pfam" id="PF01453">
    <property type="entry name" value="B_lectin"/>
    <property type="match status" value="1"/>
</dbReference>
<evidence type="ECO:0000313" key="8">
    <source>
        <dbReference type="EMBL" id="KAK9723858.1"/>
    </source>
</evidence>
<feature type="domain" description="Apple" evidence="7">
    <location>
        <begin position="335"/>
        <end position="417"/>
    </location>
</feature>
<feature type="chain" id="PRO_5043373896" description="Apple domain-containing protein" evidence="6">
    <location>
        <begin position="25"/>
        <end position="490"/>
    </location>
</feature>
<dbReference type="InterPro" id="IPR003609">
    <property type="entry name" value="Pan_app"/>
</dbReference>
<comment type="function">
    <text evidence="1">Involved in sporophytic self-incompatibility system (the inability of flowering plants to achieve self-fertilization).</text>
</comment>
<feature type="transmembrane region" description="Helical" evidence="5">
    <location>
        <begin position="426"/>
        <end position="450"/>
    </location>
</feature>
<keyword evidence="5" id="KW-0472">Membrane</keyword>
<dbReference type="Proteomes" id="UP001443914">
    <property type="component" value="Unassembled WGS sequence"/>
</dbReference>
<evidence type="ECO:0000259" key="7">
    <source>
        <dbReference type="PROSITE" id="PS50948"/>
    </source>
</evidence>
<gene>
    <name evidence="8" type="ORF">RND81_05G030600</name>
</gene>
<evidence type="ECO:0000256" key="6">
    <source>
        <dbReference type="SAM" id="SignalP"/>
    </source>
</evidence>
<dbReference type="InterPro" id="IPR036426">
    <property type="entry name" value="Bulb-type_lectin_dom_sf"/>
</dbReference>
<keyword evidence="4" id="KW-0325">Glycoprotein</keyword>
<name>A0AAW1KU98_SAPOF</name>
<dbReference type="SUPFAM" id="SSF51110">
    <property type="entry name" value="alpha-D-mannose-specific plant lectins"/>
    <property type="match status" value="1"/>
</dbReference>
<dbReference type="Pfam" id="PF00954">
    <property type="entry name" value="S_locus_glycop"/>
    <property type="match status" value="1"/>
</dbReference>
<evidence type="ECO:0000256" key="1">
    <source>
        <dbReference type="ARBA" id="ARBA00003061"/>
    </source>
</evidence>
<keyword evidence="2 6" id="KW-0732">Signal</keyword>
<dbReference type="PROSITE" id="PS50948">
    <property type="entry name" value="PAN"/>
    <property type="match status" value="1"/>
</dbReference>
<evidence type="ECO:0000256" key="5">
    <source>
        <dbReference type="SAM" id="Phobius"/>
    </source>
</evidence>
<evidence type="ECO:0000256" key="3">
    <source>
        <dbReference type="ARBA" id="ARBA00023157"/>
    </source>
</evidence>
<proteinExistence type="predicted"/>
<keyword evidence="3" id="KW-1015">Disulfide bond</keyword>
<feature type="signal peptide" evidence="6">
    <location>
        <begin position="1"/>
        <end position="24"/>
    </location>
</feature>
<organism evidence="8 9">
    <name type="scientific">Saponaria officinalis</name>
    <name type="common">Common soapwort</name>
    <name type="synonym">Lychnis saponaria</name>
    <dbReference type="NCBI Taxonomy" id="3572"/>
    <lineage>
        <taxon>Eukaryota</taxon>
        <taxon>Viridiplantae</taxon>
        <taxon>Streptophyta</taxon>
        <taxon>Embryophyta</taxon>
        <taxon>Tracheophyta</taxon>
        <taxon>Spermatophyta</taxon>
        <taxon>Magnoliopsida</taxon>
        <taxon>eudicotyledons</taxon>
        <taxon>Gunneridae</taxon>
        <taxon>Pentapetalae</taxon>
        <taxon>Caryophyllales</taxon>
        <taxon>Caryophyllaceae</taxon>
        <taxon>Caryophylleae</taxon>
        <taxon>Saponaria</taxon>
    </lineage>
</organism>
<keyword evidence="5" id="KW-1133">Transmembrane helix</keyword>
<dbReference type="GO" id="GO:0048544">
    <property type="term" value="P:recognition of pollen"/>
    <property type="evidence" value="ECO:0007669"/>
    <property type="project" value="InterPro"/>
</dbReference>
<dbReference type="InterPro" id="IPR001480">
    <property type="entry name" value="Bulb-type_lectin_dom"/>
</dbReference>
<dbReference type="EMBL" id="JBDFQZ010000005">
    <property type="protein sequence ID" value="KAK9723858.1"/>
    <property type="molecule type" value="Genomic_DNA"/>
</dbReference>
<dbReference type="PIRSF" id="PIRSF002686">
    <property type="entry name" value="SLG"/>
    <property type="match status" value="1"/>
</dbReference>
<comment type="caution">
    <text evidence="8">The sequence shown here is derived from an EMBL/GenBank/DDBJ whole genome shotgun (WGS) entry which is preliminary data.</text>
</comment>
<evidence type="ECO:0000313" key="9">
    <source>
        <dbReference type="Proteomes" id="UP001443914"/>
    </source>
</evidence>
<dbReference type="InterPro" id="IPR035446">
    <property type="entry name" value="SLSG/EP1"/>
</dbReference>
<dbReference type="InterPro" id="IPR051343">
    <property type="entry name" value="G-type_lectin_kinases/EP1-like"/>
</dbReference>
<evidence type="ECO:0000256" key="4">
    <source>
        <dbReference type="ARBA" id="ARBA00023180"/>
    </source>
</evidence>
<dbReference type="InterPro" id="IPR000858">
    <property type="entry name" value="S_locus_glycoprot_dom"/>
</dbReference>
<keyword evidence="9" id="KW-1185">Reference proteome</keyword>
<accession>A0AAW1KU98</accession>
<dbReference type="PANTHER" id="PTHR47976">
    <property type="entry name" value="G-TYPE LECTIN S-RECEPTOR-LIKE SERINE/THREONINE-PROTEIN KINASE SD2-5"/>
    <property type="match status" value="1"/>
</dbReference>
<sequence>MKMITIFYATYTFLVLLNIGISSPESTVNIPQKLIMGFKATPNPTLNNFQPLLTDSTGNFSLSFLRVNSDQLALAIVHLPSGESLWQANSPELAQWGKHTQLFFNGSLVISDPKSGVFWSTYTNGDSVVLAKSTNLQILKGQNNSSILWQSFDFPSDTLVENQNFTSAMSLMSLNGLYTMRLGFDFIGLYAKFKPNGSGTDLGQIYFKHRALEAKAQIVPGHGPITVRISSDGFMGMYQNGSVPADVQSFNSYQRTVPGPRRVRIESDGNLKGYYWSGSSWNLDYVAIPEPCELPNPCGPYGLCTPGDGCSCLDNRTQTRPGQCHPPRLGSSDLCGEKVNKYSEIRRTGVELPFKELMGYTQTTSYEQCENSCVKNCTCWGALYNKASGFCYYLDYPTETILGMGDDSKMGYFKVWEGVGKKRDRWLGIGVGLLCGTIIVVVGVVSLAFYKLCKSRSVKSRFLDDGDIVSPGPYKDLGSCSFGSIQLSNK</sequence>
<dbReference type="PANTHER" id="PTHR47976:SF100">
    <property type="entry name" value="PROTEIN KINASE DOMAIN-CONTAINING PROTEIN"/>
    <property type="match status" value="1"/>
</dbReference>